<evidence type="ECO:0000256" key="1">
    <source>
        <dbReference type="SAM" id="Coils"/>
    </source>
</evidence>
<protein>
    <recommendedName>
        <fullName evidence="5">Scaffold prohead core protein</fullName>
    </recommendedName>
</protein>
<dbReference type="EMBL" id="HQ632825">
    <property type="protein sequence ID" value="AGN12454.1"/>
    <property type="molecule type" value="Genomic_DNA"/>
</dbReference>
<accession>R9S8T7</accession>
<feature type="region of interest" description="Disordered" evidence="2">
    <location>
        <begin position="1"/>
        <end position="45"/>
    </location>
</feature>
<dbReference type="Pfam" id="PF25623">
    <property type="entry name" value="T4_CASP"/>
    <property type="match status" value="1"/>
</dbReference>
<feature type="compositionally biased region" description="Acidic residues" evidence="2">
    <location>
        <begin position="70"/>
        <end position="103"/>
    </location>
</feature>
<gene>
    <name evidence="3" type="ORF">PRTG_00307</name>
</gene>
<sequence length="366" mass="40492">MENIEENVVTKGAAAADPAPKAGVPVEDLGGPTPENYRPDDDSAKLKDPAATLAQVKDVVNAKASKAEAVSDELEDGQEVVAEDEVATEEGTEVVAEEETSEEEATEVVAEEEVTEEEVIEEINVEEDLQALIAGEELSEEFQDKARTIFETAIKTKVVEIKEELNESYAKALVEELDTIKTGLTERVDSYLEYVADEWVQENQLAVEAGLKTEMTESFLEGMKSLFEEHYVTIPEEKYDVLNSMVDKLDEMENKLNEQIERNVALNSRLAESTADVIFADVAEGLADTQKEKLATLAENVEFESETDYREKLGTLKESYFPSKTSAPKSTSENLSEEVSTEEVASEEVNPRMQAYLDTLSRAAHK</sequence>
<evidence type="ECO:0000313" key="4">
    <source>
        <dbReference type="Proteomes" id="UP000240482"/>
    </source>
</evidence>
<evidence type="ECO:0000313" key="3">
    <source>
        <dbReference type="EMBL" id="AGN12454.1"/>
    </source>
</evidence>
<feature type="compositionally biased region" description="Low complexity" evidence="2">
    <location>
        <begin position="11"/>
        <end position="23"/>
    </location>
</feature>
<feature type="compositionally biased region" description="Acidic residues" evidence="2">
    <location>
        <begin position="335"/>
        <end position="346"/>
    </location>
</feature>
<dbReference type="InterPro" id="IPR057966">
    <property type="entry name" value="T4_SCAF"/>
</dbReference>
<organism evidence="3 4">
    <name type="scientific">Prochlorococcus phage P-SSM5</name>
    <dbReference type="NCBI Taxonomy" id="536454"/>
    <lineage>
        <taxon>Viruses</taxon>
        <taxon>Duplodnaviria</taxon>
        <taxon>Heunggongvirae</taxon>
        <taxon>Uroviricota</taxon>
        <taxon>Caudoviricetes</taxon>
        <taxon>Pantevenvirales</taxon>
        <taxon>Kyanoviridae</taxon>
        <taxon>Salacisavirus</taxon>
        <taxon>Salacisavirus pssm2</taxon>
    </lineage>
</organism>
<evidence type="ECO:0008006" key="5">
    <source>
        <dbReference type="Google" id="ProtNLM"/>
    </source>
</evidence>
<dbReference type="Proteomes" id="UP000240482">
    <property type="component" value="Segment"/>
</dbReference>
<keyword evidence="1" id="KW-0175">Coiled coil</keyword>
<evidence type="ECO:0000256" key="2">
    <source>
        <dbReference type="SAM" id="MobiDB-lite"/>
    </source>
</evidence>
<name>R9S8T7_9CAUD</name>
<feature type="compositionally biased region" description="Polar residues" evidence="2">
    <location>
        <begin position="322"/>
        <end position="334"/>
    </location>
</feature>
<feature type="region of interest" description="Disordered" evidence="2">
    <location>
        <begin position="321"/>
        <end position="352"/>
    </location>
</feature>
<proteinExistence type="predicted"/>
<feature type="region of interest" description="Disordered" evidence="2">
    <location>
        <begin position="68"/>
        <end position="103"/>
    </location>
</feature>
<feature type="coiled-coil region" evidence="1">
    <location>
        <begin position="242"/>
        <end position="269"/>
    </location>
</feature>
<reference evidence="3 4" key="1">
    <citation type="submission" date="2010-10" db="EMBL/GenBank/DDBJ databases">
        <title>The Genome Sequence of Prochlorococcus phage P-SSM5.</title>
        <authorList>
            <consortium name="The Broad Institute Genome Sequencing Platform"/>
            <person name="Henn M.R."/>
            <person name="Sullivan M.S."/>
            <person name="Osburne M.S."/>
            <person name="Levin J."/>
            <person name="Malboeuf C."/>
            <person name="Casali M."/>
            <person name="Russ C."/>
            <person name="Lennon N."/>
            <person name="Chapman S.B."/>
            <person name="Erlich R."/>
            <person name="Young S.K."/>
            <person name="Yandava C."/>
            <person name="Zeng Q."/>
            <person name="Alvarado L."/>
            <person name="Anderson S."/>
            <person name="Berlin A."/>
            <person name="Chen Z."/>
            <person name="Freedman E."/>
            <person name="Gellesch M."/>
            <person name="Goldberg J."/>
            <person name="Green L."/>
            <person name="Griggs A."/>
            <person name="Gujja S."/>
            <person name="Heilman E.R."/>
            <person name="Heiman D."/>
            <person name="Hollinger A."/>
            <person name="Howarth C."/>
            <person name="Larson L."/>
            <person name="Mehta T."/>
            <person name="Pearson M."/>
            <person name="Roberts A."/>
            <person name="Ryan E."/>
            <person name="Saif S."/>
            <person name="Shea T."/>
            <person name="Shenoy N."/>
            <person name="Sisk P."/>
            <person name="Stolte C."/>
            <person name="Sykes S."/>
            <person name="White J."/>
            <person name="Yu Q."/>
            <person name="Coleman M.L."/>
            <person name="Huang K.H."/>
            <person name="Weigele P.R."/>
            <person name="DeFrancesco A.S."/>
            <person name="Kern S.E."/>
            <person name="Thompson L.R."/>
            <person name="Fu R."/>
            <person name="Hombeck B."/>
            <person name="Chisholm S.W."/>
            <person name="Haas B."/>
            <person name="Nusbaum C."/>
            <person name="Birren B."/>
        </authorList>
    </citation>
    <scope>NUCLEOTIDE SEQUENCE [LARGE SCALE GENOMIC DNA]</scope>
    <source>
        <strain evidence="3 4">P-SSM5</strain>
    </source>
</reference>